<comment type="caution">
    <text evidence="2">The sequence shown here is derived from an EMBL/GenBank/DDBJ whole genome shotgun (WGS) entry which is preliminary data.</text>
</comment>
<evidence type="ECO:0000313" key="2">
    <source>
        <dbReference type="EMBL" id="OGW97518.1"/>
    </source>
</evidence>
<dbReference type="Proteomes" id="UP000178187">
    <property type="component" value="Unassembled WGS sequence"/>
</dbReference>
<accession>A0A1G1KX55</accession>
<dbReference type="AlphaFoldDB" id="A0A1G1KX55"/>
<evidence type="ECO:0000313" key="3">
    <source>
        <dbReference type="Proteomes" id="UP000178187"/>
    </source>
</evidence>
<evidence type="ECO:0000256" key="1">
    <source>
        <dbReference type="SAM" id="SignalP"/>
    </source>
</evidence>
<proteinExistence type="predicted"/>
<organism evidence="2 3">
    <name type="scientific">Candidatus Danuiimicrobium aquiferis</name>
    <dbReference type="NCBI Taxonomy" id="1801832"/>
    <lineage>
        <taxon>Bacteria</taxon>
        <taxon>Pseudomonadati</taxon>
        <taxon>Candidatus Omnitrophota</taxon>
        <taxon>Candidatus Danuiimicrobium</taxon>
    </lineage>
</organism>
<reference evidence="2 3" key="1">
    <citation type="journal article" date="2016" name="Nat. Commun.">
        <title>Thousands of microbial genomes shed light on interconnected biogeochemical processes in an aquifer system.</title>
        <authorList>
            <person name="Anantharaman K."/>
            <person name="Brown C.T."/>
            <person name="Hug L.A."/>
            <person name="Sharon I."/>
            <person name="Castelle C.J."/>
            <person name="Probst A.J."/>
            <person name="Thomas B.C."/>
            <person name="Singh A."/>
            <person name="Wilkins M.J."/>
            <person name="Karaoz U."/>
            <person name="Brodie E.L."/>
            <person name="Williams K.H."/>
            <person name="Hubbard S.S."/>
            <person name="Banfield J.F."/>
        </authorList>
    </citation>
    <scope>NUCLEOTIDE SEQUENCE [LARGE SCALE GENOMIC DNA]</scope>
</reference>
<sequence>MKRKKYGWVLVIACIFAMLVPNVFAQTEQPLMLKVTVIVASNQGSEFTMDNDNYRDELVKLFSYKSYKQVKDYLVELLPAENELLNIEGGYMLALNSEGEKDGKFLVRMVIQKDGRQFLNTEITVTGEVPVFMGGPSVQNGVLILAVEKR</sequence>
<name>A0A1G1KX55_9BACT</name>
<dbReference type="EMBL" id="MHFR01000041">
    <property type="protein sequence ID" value="OGW97518.1"/>
    <property type="molecule type" value="Genomic_DNA"/>
</dbReference>
<gene>
    <name evidence="2" type="ORF">A3G33_05020</name>
</gene>
<keyword evidence="1" id="KW-0732">Signal</keyword>
<feature type="signal peptide" evidence="1">
    <location>
        <begin position="1"/>
        <end position="25"/>
    </location>
</feature>
<protein>
    <submittedName>
        <fullName evidence="2">Uncharacterized protein</fullName>
    </submittedName>
</protein>
<feature type="chain" id="PRO_5009576601" evidence="1">
    <location>
        <begin position="26"/>
        <end position="150"/>
    </location>
</feature>